<dbReference type="GO" id="GO:0016020">
    <property type="term" value="C:membrane"/>
    <property type="evidence" value="ECO:0007669"/>
    <property type="project" value="TreeGrafter"/>
</dbReference>
<dbReference type="InterPro" id="IPR002347">
    <property type="entry name" value="SDR_fam"/>
</dbReference>
<dbReference type="PRINTS" id="PR00081">
    <property type="entry name" value="GDHRDH"/>
</dbReference>
<dbReference type="PANTHER" id="PTHR44196">
    <property type="entry name" value="DEHYDROGENASE/REDUCTASE SDR FAMILY MEMBER 7B"/>
    <property type="match status" value="1"/>
</dbReference>
<evidence type="ECO:0000256" key="2">
    <source>
        <dbReference type="ARBA" id="ARBA00023002"/>
    </source>
</evidence>
<sequence>MPTALVTGGTAGIGAAFARAFAARGHDIVLVARDAARLERVADELRVRFGRQTEVLVADLAVREDVDRVAQRLSDPDRPVDVLINNAGYGIHTPLVSDDVAAHDRALDVMARAVLVLSGAAARAMRGRGGGAIVNVSSVAGFVSLGAYSAIKAWVTSFTESLAVELRGTGVTATALCPGWVRTEFHERAQIGVEAIPRWLWLDADALVAACLRDVDRGRVLSIPTARYRALTWLARHLPRSAVRGVSAAVDARRT</sequence>
<feature type="domain" description="Ketoreductase" evidence="4">
    <location>
        <begin position="2"/>
        <end position="183"/>
    </location>
</feature>
<dbReference type="CDD" id="cd05233">
    <property type="entry name" value="SDR_c"/>
    <property type="match status" value="1"/>
</dbReference>
<gene>
    <name evidence="5" type="ORF">CLV46_2486</name>
</gene>
<evidence type="ECO:0000259" key="4">
    <source>
        <dbReference type="SMART" id="SM00822"/>
    </source>
</evidence>
<name>A0A2M9CM16_9MICO</name>
<keyword evidence="6" id="KW-1185">Reference proteome</keyword>
<dbReference type="GO" id="GO:0016491">
    <property type="term" value="F:oxidoreductase activity"/>
    <property type="evidence" value="ECO:0007669"/>
    <property type="project" value="UniProtKB-KW"/>
</dbReference>
<keyword evidence="2" id="KW-0560">Oxidoreductase</keyword>
<reference evidence="5 6" key="1">
    <citation type="submission" date="2017-11" db="EMBL/GenBank/DDBJ databases">
        <title>Genomic Encyclopedia of Archaeal and Bacterial Type Strains, Phase II (KMG-II): From Individual Species to Whole Genera.</title>
        <authorList>
            <person name="Goeker M."/>
        </authorList>
    </citation>
    <scope>NUCLEOTIDE SEQUENCE [LARGE SCALE GENOMIC DNA]</scope>
    <source>
        <strain evidence="5 6">DSM 27393</strain>
    </source>
</reference>
<comment type="similarity">
    <text evidence="1 3">Belongs to the short-chain dehydrogenases/reductases (SDR) family.</text>
</comment>
<organism evidence="5 6">
    <name type="scientific">Diaminobutyricimonas aerilata</name>
    <dbReference type="NCBI Taxonomy" id="1162967"/>
    <lineage>
        <taxon>Bacteria</taxon>
        <taxon>Bacillati</taxon>
        <taxon>Actinomycetota</taxon>
        <taxon>Actinomycetes</taxon>
        <taxon>Micrococcales</taxon>
        <taxon>Microbacteriaceae</taxon>
        <taxon>Diaminobutyricimonas</taxon>
    </lineage>
</organism>
<comment type="caution">
    <text evidence="5">The sequence shown here is derived from an EMBL/GenBank/DDBJ whole genome shotgun (WGS) entry which is preliminary data.</text>
</comment>
<evidence type="ECO:0000256" key="3">
    <source>
        <dbReference type="RuleBase" id="RU000363"/>
    </source>
</evidence>
<accession>A0A2M9CM16</accession>
<dbReference type="SUPFAM" id="SSF51735">
    <property type="entry name" value="NAD(P)-binding Rossmann-fold domains"/>
    <property type="match status" value="1"/>
</dbReference>
<dbReference type="RefSeq" id="WP_100365051.1">
    <property type="nucleotide sequence ID" value="NZ_PGFF01000001.1"/>
</dbReference>
<dbReference type="PIRSF" id="PIRSF000126">
    <property type="entry name" value="11-beta-HSD1"/>
    <property type="match status" value="1"/>
</dbReference>
<dbReference type="EMBL" id="PGFF01000001">
    <property type="protein sequence ID" value="PJJ72908.1"/>
    <property type="molecule type" value="Genomic_DNA"/>
</dbReference>
<evidence type="ECO:0000313" key="5">
    <source>
        <dbReference type="EMBL" id="PJJ72908.1"/>
    </source>
</evidence>
<proteinExistence type="inferred from homology"/>
<protein>
    <recommendedName>
        <fullName evidence="4">Ketoreductase domain-containing protein</fullName>
    </recommendedName>
</protein>
<dbReference type="InterPro" id="IPR036291">
    <property type="entry name" value="NAD(P)-bd_dom_sf"/>
</dbReference>
<dbReference type="PRINTS" id="PR00080">
    <property type="entry name" value="SDRFAMILY"/>
</dbReference>
<dbReference type="Proteomes" id="UP000228758">
    <property type="component" value="Unassembled WGS sequence"/>
</dbReference>
<evidence type="ECO:0000313" key="6">
    <source>
        <dbReference type="Proteomes" id="UP000228758"/>
    </source>
</evidence>
<dbReference type="InterPro" id="IPR057326">
    <property type="entry name" value="KR_dom"/>
</dbReference>
<dbReference type="Pfam" id="PF00106">
    <property type="entry name" value="adh_short"/>
    <property type="match status" value="1"/>
</dbReference>
<dbReference type="PANTHER" id="PTHR44196:SF2">
    <property type="entry name" value="SHORT-CHAIN DEHYDROGENASE-RELATED"/>
    <property type="match status" value="1"/>
</dbReference>
<evidence type="ECO:0000256" key="1">
    <source>
        <dbReference type="ARBA" id="ARBA00006484"/>
    </source>
</evidence>
<dbReference type="OrthoDB" id="9797538at2"/>
<dbReference type="Gene3D" id="3.40.50.720">
    <property type="entry name" value="NAD(P)-binding Rossmann-like Domain"/>
    <property type="match status" value="1"/>
</dbReference>
<dbReference type="AlphaFoldDB" id="A0A2M9CM16"/>
<dbReference type="SMART" id="SM00822">
    <property type="entry name" value="PKS_KR"/>
    <property type="match status" value="1"/>
</dbReference>